<accession>A0A061R668</accession>
<feature type="unsure residue" description="I or L" evidence="1">
    <location>
        <position position="118"/>
    </location>
</feature>
<evidence type="ECO:0000313" key="1">
    <source>
        <dbReference type="EMBL" id="JAC68417.1"/>
    </source>
</evidence>
<dbReference type="InterPro" id="IPR029063">
    <property type="entry name" value="SAM-dependent_MTases_sf"/>
</dbReference>
<keyword evidence="1" id="KW-0489">Methyltransferase</keyword>
<dbReference type="GO" id="GO:0008168">
    <property type="term" value="F:methyltransferase activity"/>
    <property type="evidence" value="ECO:0007669"/>
    <property type="project" value="UniProtKB-KW"/>
</dbReference>
<dbReference type="AlphaFoldDB" id="A0A061R668"/>
<dbReference type="EMBL" id="GBEZ01017968">
    <property type="protein sequence ID" value="JAC68417.1"/>
    <property type="molecule type" value="Transcribed_RNA"/>
</dbReference>
<keyword evidence="1" id="KW-0808">Transferase</keyword>
<dbReference type="Gene3D" id="3.40.50.150">
    <property type="entry name" value="Vaccinia Virus protein VP39"/>
    <property type="match status" value="1"/>
</dbReference>
<gene>
    <name evidence="1" type="ORF">TSPGSL018_8757</name>
</gene>
<dbReference type="GO" id="GO:0032259">
    <property type="term" value="P:methylation"/>
    <property type="evidence" value="ECO:0007669"/>
    <property type="project" value="UniProtKB-KW"/>
</dbReference>
<proteinExistence type="predicted"/>
<reference evidence="1" key="1">
    <citation type="submission" date="2014-05" db="EMBL/GenBank/DDBJ databases">
        <title>The transcriptome of the halophilic microalga Tetraselmis sp. GSL018 isolated from the Great Salt Lake, Utah.</title>
        <authorList>
            <person name="Jinkerson R.E."/>
            <person name="D'Adamo S."/>
            <person name="Posewitz M.C."/>
        </authorList>
    </citation>
    <scope>NUCLEOTIDE SEQUENCE</scope>
    <source>
        <strain evidence="1">GSL018</strain>
    </source>
</reference>
<organism evidence="1">
    <name type="scientific">Tetraselmis sp. GSL018</name>
    <dbReference type="NCBI Taxonomy" id="582737"/>
    <lineage>
        <taxon>Eukaryota</taxon>
        <taxon>Viridiplantae</taxon>
        <taxon>Chlorophyta</taxon>
        <taxon>core chlorophytes</taxon>
        <taxon>Chlorodendrophyceae</taxon>
        <taxon>Chlorodendrales</taxon>
        <taxon>Chlorodendraceae</taxon>
        <taxon>Tetraselmis</taxon>
    </lineage>
</organism>
<name>A0A061R668_9CHLO</name>
<sequence>MKGEEYQDVRNTFSGGAITAKLASPSDYTQAINQAGLKLSVYRDLTGNLAKYFSQTARTVKQHRVAMLNAGVPQYRLEAYLNDLTSRSDAIQERAFAWGAFVAKKPSMPGSIDSNAFLSSLSPADNWVSVSSMLADADERQQGQEEEPDMHDIPGLLRTCVSSDGGEDLYLGICNSADDDIAAASSNTVEL</sequence>
<feature type="non-terminal residue" evidence="1">
    <location>
        <position position="191"/>
    </location>
</feature>
<protein>
    <submittedName>
        <fullName evidence="1">Sam-dependent methyltransferase</fullName>
    </submittedName>
</protein>